<accession>A0ABY1KEK4</accession>
<dbReference type="InterPro" id="IPR027417">
    <property type="entry name" value="P-loop_NTPase"/>
</dbReference>
<dbReference type="RefSeq" id="WP_068590647.1">
    <property type="nucleotide sequence ID" value="NZ_FTNK01000040.1"/>
</dbReference>
<dbReference type="InterPro" id="IPR001482">
    <property type="entry name" value="T2SS/T4SS_dom"/>
</dbReference>
<evidence type="ECO:0000256" key="1">
    <source>
        <dbReference type="ARBA" id="ARBA00006611"/>
    </source>
</evidence>
<dbReference type="Pfam" id="PF00437">
    <property type="entry name" value="T2SSE"/>
    <property type="match status" value="1"/>
</dbReference>
<evidence type="ECO:0000313" key="4">
    <source>
        <dbReference type="Proteomes" id="UP000186666"/>
    </source>
</evidence>
<protein>
    <submittedName>
        <fullName evidence="3">Pilus assembly protein CpaF</fullName>
    </submittedName>
</protein>
<reference evidence="3 4" key="1">
    <citation type="submission" date="2017-01" db="EMBL/GenBank/DDBJ databases">
        <authorList>
            <person name="Varghese N."/>
            <person name="Submissions S."/>
        </authorList>
    </citation>
    <scope>NUCLEOTIDE SEQUENCE [LARGE SCALE GENOMIC DNA]</scope>
    <source>
        <strain evidence="3 4">ATCC 23464</strain>
    </source>
</reference>
<evidence type="ECO:0000259" key="2">
    <source>
        <dbReference type="PROSITE" id="PS00662"/>
    </source>
</evidence>
<dbReference type="PANTHER" id="PTHR30486">
    <property type="entry name" value="TWITCHING MOTILITY PROTEIN PILT"/>
    <property type="match status" value="1"/>
</dbReference>
<organism evidence="3 4">
    <name type="scientific">Paenibacillus macquariensis</name>
    <dbReference type="NCBI Taxonomy" id="948756"/>
    <lineage>
        <taxon>Bacteria</taxon>
        <taxon>Bacillati</taxon>
        <taxon>Bacillota</taxon>
        <taxon>Bacilli</taxon>
        <taxon>Bacillales</taxon>
        <taxon>Paenibacillaceae</taxon>
        <taxon>Paenibacillus</taxon>
    </lineage>
</organism>
<feature type="domain" description="Bacterial type II secretion system protein E" evidence="2">
    <location>
        <begin position="553"/>
        <end position="567"/>
    </location>
</feature>
<dbReference type="Proteomes" id="UP000186666">
    <property type="component" value="Unassembled WGS sequence"/>
</dbReference>
<dbReference type="Gene3D" id="3.40.50.300">
    <property type="entry name" value="P-loop containing nucleotide triphosphate hydrolases"/>
    <property type="match status" value="1"/>
</dbReference>
<name>A0ABY1KEK4_9BACL</name>
<dbReference type="InterPro" id="IPR050921">
    <property type="entry name" value="T4SS_GSP_E_ATPase"/>
</dbReference>
<dbReference type="PROSITE" id="PS00662">
    <property type="entry name" value="T2SP_E"/>
    <property type="match status" value="1"/>
</dbReference>
<keyword evidence="4" id="KW-1185">Reference proteome</keyword>
<evidence type="ECO:0000313" key="3">
    <source>
        <dbReference type="EMBL" id="SIR71212.1"/>
    </source>
</evidence>
<gene>
    <name evidence="3" type="ORF">SAMN05421578_14012</name>
</gene>
<dbReference type="SUPFAM" id="SSF52540">
    <property type="entry name" value="P-loop containing nucleoside triphosphate hydrolases"/>
    <property type="match status" value="1"/>
</dbReference>
<dbReference type="PANTHER" id="PTHR30486:SF6">
    <property type="entry name" value="TYPE IV PILUS RETRACTATION ATPASE PILT"/>
    <property type="match status" value="1"/>
</dbReference>
<comment type="similarity">
    <text evidence="1">Belongs to the GSP E family.</text>
</comment>
<proteinExistence type="inferred from homology"/>
<comment type="caution">
    <text evidence="3">The sequence shown here is derived from an EMBL/GenBank/DDBJ whole genome shotgun (WGS) entry which is preliminary data.</text>
</comment>
<sequence>MGFSLMKKGIKKLDRRTEESICIALFDPNSGDTSETAMYLAQEWRKNTGKKAVIVEFPCLGLPRMSGRIGNSEGLLKDQSIEQFLLDLERKDLKSFDDYMFHGEDADFIIVNPKTNLDIPVLVKLIDASTPIAAPIHLKKGLSAHYDLILFSLQGQIFHPMTFVSLRQADGIILSIPDLFTVPISYMSYKKLLNYGITESQVALYTPKKIEIPEKIYRKEQLLQFIFSIEKRKDHKSDLTTNKNFSSHIGIINPVEHVSYQNTDQFNQAELTQKDAEVFKSLVDHTRRYLRQHYSDEFVAAIFDERERSKIKYYISDFIREQTQYKFQIDIDIVIEMVQREITEMGVLQPALDDPKVSSIEINGPDEVICETSGVPTHDESIRFQDNEHIYSVISKMLTPMGRTLSANDPVIDSNYRGFRLNVTLDRNRGGISSNHPIISIRKFPPDIYSDDDCIAYGNMSEEIVEFFQDVYPLGVNVIIGGSVNTGKTSHLIRIPLYLPELTRILTIEDSEEMMLKQKEAYQSYPNIAAFIVKEHENPRRRYNIAKIVKVTLRQNPDWILIGEVRDGEAASEALEAANTGNSIALSIHANDAEMTAVRFMQLSGNNEIAASQVGSTMDMIIFLENVSSRRIVTEISELLSFEGNHPVLNTIFKYDFNSKTHKRVGSLIKLAEKMKKKGAPVRIYERWCNVIEVYE</sequence>
<dbReference type="EMBL" id="FTNK01000040">
    <property type="protein sequence ID" value="SIR71212.1"/>
    <property type="molecule type" value="Genomic_DNA"/>
</dbReference>
<dbReference type="Gene3D" id="3.30.450.380">
    <property type="match status" value="1"/>
</dbReference>